<name>A0AAV6FW72_9TELE</name>
<comment type="caution">
    <text evidence="7">The sequence shown here is derived from an EMBL/GenBank/DDBJ whole genome shotgun (WGS) entry which is preliminary data.</text>
</comment>
<evidence type="ECO:0000256" key="4">
    <source>
        <dbReference type="ARBA" id="ARBA00022490"/>
    </source>
</evidence>
<dbReference type="GO" id="GO:0005737">
    <property type="term" value="C:cytoplasm"/>
    <property type="evidence" value="ECO:0007669"/>
    <property type="project" value="UniProtKB-SubCell"/>
</dbReference>
<dbReference type="Proteomes" id="UP000823561">
    <property type="component" value="Chromosome 18"/>
</dbReference>
<dbReference type="AlphaFoldDB" id="A0AAV6FW72"/>
<dbReference type="PANTHER" id="PTHR22419:SF2">
    <property type="entry name" value="COILED-COIL DOMAIN-CONTAINING PROTEIN 172"/>
    <property type="match status" value="1"/>
</dbReference>
<keyword evidence="8" id="KW-1185">Reference proteome</keyword>
<accession>A0AAV6FW72</accession>
<proteinExistence type="inferred from homology"/>
<evidence type="ECO:0000256" key="3">
    <source>
        <dbReference type="ARBA" id="ARBA00022327"/>
    </source>
</evidence>
<reference evidence="7" key="1">
    <citation type="submission" date="2020-10" db="EMBL/GenBank/DDBJ databases">
        <title>Chromosome-scale genome assembly of the Allis shad, Alosa alosa.</title>
        <authorList>
            <person name="Margot Z."/>
            <person name="Christophe K."/>
            <person name="Cabau C."/>
            <person name="Louis A."/>
            <person name="Berthelot C."/>
            <person name="Parey E."/>
            <person name="Roest Crollius H."/>
            <person name="Montfort J."/>
            <person name="Robinson-Rechavi M."/>
            <person name="Bucao C."/>
            <person name="Bouchez O."/>
            <person name="Gislard M."/>
            <person name="Lluch J."/>
            <person name="Milhes M."/>
            <person name="Lampietro C."/>
            <person name="Lopez Roques C."/>
            <person name="Donnadieu C."/>
            <person name="Braasch I."/>
            <person name="Desvignes T."/>
            <person name="Postlethwait J."/>
            <person name="Bobe J."/>
            <person name="Guiguen Y."/>
        </authorList>
    </citation>
    <scope>NUCLEOTIDE SEQUENCE</scope>
    <source>
        <strain evidence="7">M-15738</strain>
        <tissue evidence="7">Blood</tissue>
    </source>
</reference>
<dbReference type="EMBL" id="JADWDJ010000018">
    <property type="protein sequence ID" value="KAG5267088.1"/>
    <property type="molecule type" value="Genomic_DNA"/>
</dbReference>
<feature type="coiled-coil region" evidence="6">
    <location>
        <begin position="24"/>
        <end position="103"/>
    </location>
</feature>
<keyword evidence="4" id="KW-0963">Cytoplasm</keyword>
<organism evidence="7 8">
    <name type="scientific">Alosa alosa</name>
    <name type="common">allis shad</name>
    <dbReference type="NCBI Taxonomy" id="278164"/>
    <lineage>
        <taxon>Eukaryota</taxon>
        <taxon>Metazoa</taxon>
        <taxon>Chordata</taxon>
        <taxon>Craniata</taxon>
        <taxon>Vertebrata</taxon>
        <taxon>Euteleostomi</taxon>
        <taxon>Actinopterygii</taxon>
        <taxon>Neopterygii</taxon>
        <taxon>Teleostei</taxon>
        <taxon>Clupei</taxon>
        <taxon>Clupeiformes</taxon>
        <taxon>Clupeoidei</taxon>
        <taxon>Clupeidae</taxon>
        <taxon>Alosa</taxon>
    </lineage>
</organism>
<evidence type="ECO:0000313" key="7">
    <source>
        <dbReference type="EMBL" id="KAG5267088.1"/>
    </source>
</evidence>
<evidence type="ECO:0000256" key="1">
    <source>
        <dbReference type="ARBA" id="ARBA00004496"/>
    </source>
</evidence>
<comment type="similarity">
    <text evidence="2">Belongs to the CCDC172 family.</text>
</comment>
<evidence type="ECO:0000256" key="5">
    <source>
        <dbReference type="ARBA" id="ARBA00023054"/>
    </source>
</evidence>
<evidence type="ECO:0000256" key="6">
    <source>
        <dbReference type="SAM" id="Coils"/>
    </source>
</evidence>
<dbReference type="PANTHER" id="PTHR22419">
    <property type="entry name" value="COILED-COIL DOMAIN-CONTAINING PROTEIN 172"/>
    <property type="match status" value="1"/>
</dbReference>
<comment type="subcellular location">
    <subcellularLocation>
        <location evidence="1">Cytoplasm</location>
    </subcellularLocation>
</comment>
<feature type="coiled-coil region" evidence="6">
    <location>
        <begin position="168"/>
        <end position="195"/>
    </location>
</feature>
<evidence type="ECO:0000256" key="2">
    <source>
        <dbReference type="ARBA" id="ARBA00008975"/>
    </source>
</evidence>
<dbReference type="InterPro" id="IPR029618">
    <property type="entry name" value="CCDC172"/>
</dbReference>
<gene>
    <name evidence="7" type="ORF">AALO_G00239760</name>
</gene>
<protein>
    <recommendedName>
        <fullName evidence="3">Coiled-coil domain-containing protein 172</fullName>
    </recommendedName>
</protein>
<sequence>MSLDTLFRQIIITEQHVSNNCRQLQEAKSAIATYFEQVKTHREQLKCLEDEFHQEGHFLSEMILQCDLLKKKQEHLEHRNDELQQQQQRLRNYQETQKNWDMEQQKIFIAETKAFNCEYCLLRHRHTIVYRQACAEMLRLMQEAGILRKEMQYMTQTNAHMTLKQENKTVLQSNLTQLEIQHRELETEVEEAASLTSSLKVEKTAVTKKPVLDKLCLRLKDEVGMHKEGNLELKHQMLSAKIQLLQKKLRQKI</sequence>
<evidence type="ECO:0000313" key="8">
    <source>
        <dbReference type="Proteomes" id="UP000823561"/>
    </source>
</evidence>
<keyword evidence="5 6" id="KW-0175">Coiled coil</keyword>